<feature type="transmembrane region" description="Helical" evidence="6">
    <location>
        <begin position="342"/>
        <end position="370"/>
    </location>
</feature>
<sequence>MPRERSNRSERRTVLLLAAVNLVGLGSLTTPVMAGIPLKIDALFGADQRAGALALVLAIGSVAALIANPVFGALSDRTRGRFGRRRPWMLAGAVAGIIGIVGLSAAESFAAIIAAWVCAQVAFNATLAAAAALLADVVPEERRAAASGIFTAAAFLGVLPPLVLTALLPRQVDLIALVMPALAIAVVGVALTIRESAASDRARLDLRAAMSPTFVALWLQRLGMQSALGLTTAFTLYMVIDRMTGDAVGATPVAMIATLLGGAGVVVGAGAGGAWASRRGRYLAFLVAGALGLAGAATIRAFADAPVALWTATTLGGLAVGVYLAVNLALAMRVIPQGRGGAYLGVLNAAETIPQIFAPMVAAMLLHVGAGDPISGAADDYMLLYLTGAVVAVLSLAAIPALRRAAHGGGPDLTDSDLADSGAPVASSSDDANEGATSSRR</sequence>
<feature type="transmembrane region" description="Helical" evidence="6">
    <location>
        <begin position="309"/>
        <end position="330"/>
    </location>
</feature>
<feature type="transmembrane region" description="Helical" evidence="6">
    <location>
        <begin position="252"/>
        <end position="275"/>
    </location>
</feature>
<keyword evidence="2 6" id="KW-0812">Transmembrane</keyword>
<dbReference type="PROSITE" id="PS50850">
    <property type="entry name" value="MFS"/>
    <property type="match status" value="1"/>
</dbReference>
<evidence type="ECO:0000256" key="3">
    <source>
        <dbReference type="ARBA" id="ARBA00022989"/>
    </source>
</evidence>
<name>A0A0F0KRW0_9MICO</name>
<feature type="transmembrane region" description="Helical" evidence="6">
    <location>
        <begin position="147"/>
        <end position="168"/>
    </location>
</feature>
<dbReference type="InterPro" id="IPR036259">
    <property type="entry name" value="MFS_trans_sf"/>
</dbReference>
<reference evidence="8 9" key="1">
    <citation type="submission" date="2015-02" db="EMBL/GenBank/DDBJ databases">
        <title>Draft genome sequences of ten Microbacterium spp. with emphasis on heavy metal contaminated environments.</title>
        <authorList>
            <person name="Corretto E."/>
        </authorList>
    </citation>
    <scope>NUCLEOTIDE SEQUENCE [LARGE SCALE GENOMIC DNA]</scope>
    <source>
        <strain evidence="8 9">DSM 12966</strain>
    </source>
</reference>
<organism evidence="8 9">
    <name type="scientific">Microbacterium foliorum</name>
    <dbReference type="NCBI Taxonomy" id="104336"/>
    <lineage>
        <taxon>Bacteria</taxon>
        <taxon>Bacillati</taxon>
        <taxon>Actinomycetota</taxon>
        <taxon>Actinomycetes</taxon>
        <taxon>Micrococcales</taxon>
        <taxon>Microbacteriaceae</taxon>
        <taxon>Microbacterium</taxon>
    </lineage>
</organism>
<evidence type="ECO:0000256" key="1">
    <source>
        <dbReference type="ARBA" id="ARBA00004651"/>
    </source>
</evidence>
<dbReference type="CDD" id="cd06174">
    <property type="entry name" value="MFS"/>
    <property type="match status" value="1"/>
</dbReference>
<proteinExistence type="predicted"/>
<evidence type="ECO:0000313" key="8">
    <source>
        <dbReference type="EMBL" id="KJL23657.1"/>
    </source>
</evidence>
<keyword evidence="4 6" id="KW-0472">Membrane</keyword>
<comment type="caution">
    <text evidence="8">The sequence shown here is derived from an EMBL/GenBank/DDBJ whole genome shotgun (WGS) entry which is preliminary data.</text>
</comment>
<evidence type="ECO:0000256" key="4">
    <source>
        <dbReference type="ARBA" id="ARBA00023136"/>
    </source>
</evidence>
<dbReference type="AlphaFoldDB" id="A0A0F0KRW0"/>
<feature type="transmembrane region" description="Helical" evidence="6">
    <location>
        <begin position="174"/>
        <end position="193"/>
    </location>
</feature>
<gene>
    <name evidence="8" type="ORF">RN50_00995</name>
</gene>
<dbReference type="Gene3D" id="1.20.1250.20">
    <property type="entry name" value="MFS general substrate transporter like domains"/>
    <property type="match status" value="1"/>
</dbReference>
<dbReference type="PATRIC" id="fig|104336.4.peg.1019"/>
<dbReference type="SUPFAM" id="SSF103473">
    <property type="entry name" value="MFS general substrate transporter"/>
    <property type="match status" value="1"/>
</dbReference>
<protein>
    <submittedName>
        <fullName evidence="8">Putative transporter</fullName>
    </submittedName>
</protein>
<feature type="region of interest" description="Disordered" evidence="5">
    <location>
        <begin position="410"/>
        <end position="441"/>
    </location>
</feature>
<evidence type="ECO:0000256" key="6">
    <source>
        <dbReference type="SAM" id="Phobius"/>
    </source>
</evidence>
<dbReference type="InterPro" id="IPR011701">
    <property type="entry name" value="MFS"/>
</dbReference>
<dbReference type="InterPro" id="IPR020846">
    <property type="entry name" value="MFS_dom"/>
</dbReference>
<dbReference type="PANTHER" id="PTHR23528">
    <property type="match status" value="1"/>
</dbReference>
<dbReference type="GO" id="GO:0005886">
    <property type="term" value="C:plasma membrane"/>
    <property type="evidence" value="ECO:0007669"/>
    <property type="project" value="UniProtKB-SubCell"/>
</dbReference>
<feature type="transmembrane region" description="Helical" evidence="6">
    <location>
        <begin position="282"/>
        <end position="303"/>
    </location>
</feature>
<evidence type="ECO:0000256" key="5">
    <source>
        <dbReference type="SAM" id="MobiDB-lite"/>
    </source>
</evidence>
<feature type="compositionally biased region" description="Polar residues" evidence="5">
    <location>
        <begin position="426"/>
        <end position="441"/>
    </location>
</feature>
<keyword evidence="3 6" id="KW-1133">Transmembrane helix</keyword>
<dbReference type="RefSeq" id="WP_045253406.1">
    <property type="nucleotide sequence ID" value="NZ_CP031425.1"/>
</dbReference>
<accession>A0A0F0KRW0</accession>
<evidence type="ECO:0000259" key="7">
    <source>
        <dbReference type="PROSITE" id="PS50850"/>
    </source>
</evidence>
<keyword evidence="9" id="KW-1185">Reference proteome</keyword>
<feature type="transmembrane region" description="Helical" evidence="6">
    <location>
        <begin position="87"/>
        <end position="106"/>
    </location>
</feature>
<dbReference type="PANTHER" id="PTHR23528:SF1">
    <property type="entry name" value="MAJOR FACILITATOR SUPERFAMILY (MFS) PROFILE DOMAIN-CONTAINING PROTEIN"/>
    <property type="match status" value="1"/>
</dbReference>
<dbReference type="EMBL" id="JYIU01000035">
    <property type="protein sequence ID" value="KJL23657.1"/>
    <property type="molecule type" value="Genomic_DNA"/>
</dbReference>
<feature type="transmembrane region" description="Helical" evidence="6">
    <location>
        <begin position="214"/>
        <end position="240"/>
    </location>
</feature>
<comment type="subcellular location">
    <subcellularLocation>
        <location evidence="1">Cell membrane</location>
        <topology evidence="1">Multi-pass membrane protein</topology>
    </subcellularLocation>
</comment>
<evidence type="ECO:0000313" key="9">
    <source>
        <dbReference type="Proteomes" id="UP000033572"/>
    </source>
</evidence>
<feature type="transmembrane region" description="Helical" evidence="6">
    <location>
        <begin position="382"/>
        <end position="402"/>
    </location>
</feature>
<dbReference type="KEGG" id="mfol:DXT68_04295"/>
<dbReference type="GO" id="GO:0022857">
    <property type="term" value="F:transmembrane transporter activity"/>
    <property type="evidence" value="ECO:0007669"/>
    <property type="project" value="InterPro"/>
</dbReference>
<dbReference type="Pfam" id="PF07690">
    <property type="entry name" value="MFS_1"/>
    <property type="match status" value="1"/>
</dbReference>
<feature type="domain" description="Major facilitator superfamily (MFS) profile" evidence="7">
    <location>
        <begin position="15"/>
        <end position="406"/>
    </location>
</feature>
<evidence type="ECO:0000256" key="2">
    <source>
        <dbReference type="ARBA" id="ARBA00022692"/>
    </source>
</evidence>
<feature type="transmembrane region" description="Helical" evidence="6">
    <location>
        <begin position="112"/>
        <end position="135"/>
    </location>
</feature>
<dbReference type="GeneID" id="94443598"/>
<dbReference type="Proteomes" id="UP000033572">
    <property type="component" value="Unassembled WGS sequence"/>
</dbReference>
<feature type="transmembrane region" description="Helical" evidence="6">
    <location>
        <begin position="50"/>
        <end position="75"/>
    </location>
</feature>